<feature type="region of interest" description="Disordered" evidence="5">
    <location>
        <begin position="1"/>
        <end position="42"/>
    </location>
</feature>
<dbReference type="Proteomes" id="UP001146120">
    <property type="component" value="Unassembled WGS sequence"/>
</dbReference>
<protein>
    <recommendedName>
        <fullName evidence="4">tRNA pseudouridine synthase</fullName>
        <ecNumber evidence="4">5.4.99.12</ecNumber>
    </recommendedName>
</protein>
<organism evidence="7 8">
    <name type="scientific">Lagenidium giganteum</name>
    <dbReference type="NCBI Taxonomy" id="4803"/>
    <lineage>
        <taxon>Eukaryota</taxon>
        <taxon>Sar</taxon>
        <taxon>Stramenopiles</taxon>
        <taxon>Oomycota</taxon>
        <taxon>Peronosporomycetes</taxon>
        <taxon>Pythiales</taxon>
        <taxon>Pythiaceae</taxon>
    </lineage>
</organism>
<accession>A0AAV2YRH8</accession>
<evidence type="ECO:0000313" key="8">
    <source>
        <dbReference type="Proteomes" id="UP001146120"/>
    </source>
</evidence>
<dbReference type="EC" id="5.4.99.12" evidence="4"/>
<evidence type="ECO:0000256" key="2">
    <source>
        <dbReference type="ARBA" id="ARBA00022694"/>
    </source>
</evidence>
<evidence type="ECO:0000256" key="5">
    <source>
        <dbReference type="SAM" id="MobiDB-lite"/>
    </source>
</evidence>
<evidence type="ECO:0000256" key="4">
    <source>
        <dbReference type="RuleBase" id="RU003792"/>
    </source>
</evidence>
<dbReference type="Pfam" id="PF01416">
    <property type="entry name" value="PseudoU_synth_1"/>
    <property type="match status" value="2"/>
</dbReference>
<feature type="compositionally biased region" description="Polar residues" evidence="5">
    <location>
        <begin position="23"/>
        <end position="34"/>
    </location>
</feature>
<sequence>MAENDQSDVKLSRSERKRRFKEQSQSSKNDQSAPQAKRRVPNMPAHCFLPLSAEDIPATQWRAVIEYDGTNFNGSQAQDGADSMRTVQQVIEDALLRTTGETLRIRAASRTDKGVHARGQVIAFKSRCTADAEVFQNALNNRLSDDVRCQQLERVDAAGGEFDPRSHSKSKTYEYVIVNGPLRPVMDRHRVWHVKPHLDELKMQQAIDHFLAPPRAKDYSSFTPQKSVDEGDNVCELEAIELKVQEVHAHDEDTQPERRVRIVVRGNRFLYKMVRNLVGTLVDVGLGRIDPDKIPDILAAKTRGKAGQGAPPQGLTLMHIRYP</sequence>
<name>A0AAV2YRH8_9STRA</name>
<dbReference type="Gene3D" id="3.30.70.660">
    <property type="entry name" value="Pseudouridine synthase I, catalytic domain, C-terminal subdomain"/>
    <property type="match status" value="1"/>
</dbReference>
<evidence type="ECO:0000313" key="7">
    <source>
        <dbReference type="EMBL" id="DAZ95802.1"/>
    </source>
</evidence>
<dbReference type="PANTHER" id="PTHR11142">
    <property type="entry name" value="PSEUDOURIDYLATE SYNTHASE"/>
    <property type="match status" value="1"/>
</dbReference>
<dbReference type="InterPro" id="IPR020094">
    <property type="entry name" value="TruA/RsuA/RluB/E/F_N"/>
</dbReference>
<dbReference type="GO" id="GO:0003723">
    <property type="term" value="F:RNA binding"/>
    <property type="evidence" value="ECO:0007669"/>
    <property type="project" value="InterPro"/>
</dbReference>
<feature type="domain" description="Pseudouridine synthase I TruA alpha/beta" evidence="6">
    <location>
        <begin position="217"/>
        <end position="323"/>
    </location>
</feature>
<dbReference type="InterPro" id="IPR020097">
    <property type="entry name" value="PsdUridine_synth_TruA_a/b_dom"/>
</dbReference>
<evidence type="ECO:0000256" key="3">
    <source>
        <dbReference type="ARBA" id="ARBA00023235"/>
    </source>
</evidence>
<gene>
    <name evidence="7" type="ORF">N0F65_009198</name>
</gene>
<evidence type="ECO:0000259" key="6">
    <source>
        <dbReference type="Pfam" id="PF01416"/>
    </source>
</evidence>
<dbReference type="EMBL" id="DAKRPA010000189">
    <property type="protein sequence ID" value="DAZ95802.1"/>
    <property type="molecule type" value="Genomic_DNA"/>
</dbReference>
<feature type="domain" description="Pseudouridine synthase I TruA alpha/beta" evidence="6">
    <location>
        <begin position="63"/>
        <end position="154"/>
    </location>
</feature>
<keyword evidence="3 4" id="KW-0413">Isomerase</keyword>
<dbReference type="InterPro" id="IPR020103">
    <property type="entry name" value="PsdUridine_synth_cat_dom_sf"/>
</dbReference>
<dbReference type="GO" id="GO:0031119">
    <property type="term" value="P:tRNA pseudouridine synthesis"/>
    <property type="evidence" value="ECO:0007669"/>
    <property type="project" value="TreeGrafter"/>
</dbReference>
<dbReference type="PANTHER" id="PTHR11142:SF0">
    <property type="entry name" value="TRNA PSEUDOURIDINE SYNTHASE-LIKE 1"/>
    <property type="match status" value="1"/>
</dbReference>
<dbReference type="HAMAP" id="MF_00171">
    <property type="entry name" value="TruA"/>
    <property type="match status" value="1"/>
</dbReference>
<dbReference type="GO" id="GO:0160147">
    <property type="term" value="F:tRNA pseudouridine(38-40) synthase activity"/>
    <property type="evidence" value="ECO:0007669"/>
    <property type="project" value="UniProtKB-EC"/>
</dbReference>
<reference evidence="7" key="2">
    <citation type="journal article" date="2023" name="Microbiol Resour">
        <title>Decontamination and Annotation of the Draft Genome Sequence of the Oomycete Lagenidium giganteum ARSEF 373.</title>
        <authorList>
            <person name="Morgan W.R."/>
            <person name="Tartar A."/>
        </authorList>
    </citation>
    <scope>NUCLEOTIDE SEQUENCE</scope>
    <source>
        <strain evidence="7">ARSEF 373</strain>
    </source>
</reference>
<dbReference type="Gene3D" id="3.30.70.580">
    <property type="entry name" value="Pseudouridine synthase I, catalytic domain, N-terminal subdomain"/>
    <property type="match status" value="1"/>
</dbReference>
<dbReference type="CDD" id="cd02570">
    <property type="entry name" value="PseudoU_synth_EcTruA"/>
    <property type="match status" value="1"/>
</dbReference>
<comment type="catalytic activity">
    <reaction evidence="4">
        <text>uridine(38/39/40) in tRNA = pseudouridine(38/39/40) in tRNA</text>
        <dbReference type="Rhea" id="RHEA:22376"/>
        <dbReference type="Rhea" id="RHEA-COMP:10085"/>
        <dbReference type="Rhea" id="RHEA-COMP:10087"/>
        <dbReference type="ChEBI" id="CHEBI:65314"/>
        <dbReference type="ChEBI" id="CHEBI:65315"/>
        <dbReference type="EC" id="5.4.99.12"/>
    </reaction>
</comment>
<dbReference type="AlphaFoldDB" id="A0AAV2YRH8"/>
<dbReference type="InterPro" id="IPR020095">
    <property type="entry name" value="PsdUridine_synth_TruA_C"/>
</dbReference>
<comment type="similarity">
    <text evidence="1 4">Belongs to the tRNA pseudouridine synthase TruA family.</text>
</comment>
<keyword evidence="2 4" id="KW-0819">tRNA processing</keyword>
<comment type="caution">
    <text evidence="7">The sequence shown here is derived from an EMBL/GenBank/DDBJ whole genome shotgun (WGS) entry which is preliminary data.</text>
</comment>
<keyword evidence="8" id="KW-1185">Reference proteome</keyword>
<reference evidence="7" key="1">
    <citation type="submission" date="2022-11" db="EMBL/GenBank/DDBJ databases">
        <authorList>
            <person name="Morgan W.R."/>
            <person name="Tartar A."/>
        </authorList>
    </citation>
    <scope>NUCLEOTIDE SEQUENCE</scope>
    <source>
        <strain evidence="7">ARSEF 373</strain>
    </source>
</reference>
<evidence type="ECO:0000256" key="1">
    <source>
        <dbReference type="ARBA" id="ARBA00009375"/>
    </source>
</evidence>
<dbReference type="InterPro" id="IPR001406">
    <property type="entry name" value="PsdUridine_synth_TruA"/>
</dbReference>
<proteinExistence type="inferred from homology"/>
<dbReference type="SUPFAM" id="SSF55120">
    <property type="entry name" value="Pseudouridine synthase"/>
    <property type="match status" value="1"/>
</dbReference>